<evidence type="ECO:0000313" key="3">
    <source>
        <dbReference type="EMBL" id="CAL8132554.1"/>
    </source>
</evidence>
<dbReference type="CDD" id="cd09631">
    <property type="entry name" value="DOMON_DOH"/>
    <property type="match status" value="1"/>
</dbReference>
<feature type="signal peptide" evidence="2">
    <location>
        <begin position="1"/>
        <end position="19"/>
    </location>
</feature>
<keyword evidence="2" id="KW-0732">Signal</keyword>
<sequence>MYLVRIAINVVLCSTLATSRILILEEGYFVGLDISKVGNDSIISLALNVNTLGYVGFGFGLSEDLARTDAFFGGFNSITNAAYIDDYYIGEDKVLKKDGCAGCQNWDLAVVQEIDRMEEQTEVNLFTVDDPPLLTSPGPATTSRATTPIGPNTPTNSTTTIGPTTTTGPVTRHLHLDDNYEVEVEIGRSGFDAYITL</sequence>
<evidence type="ECO:0000313" key="4">
    <source>
        <dbReference type="Proteomes" id="UP001642540"/>
    </source>
</evidence>
<evidence type="ECO:0000256" key="1">
    <source>
        <dbReference type="SAM" id="MobiDB-lite"/>
    </source>
</evidence>
<proteinExistence type="predicted"/>
<gene>
    <name evidence="3" type="ORF">ODALV1_LOCUS24655</name>
</gene>
<comment type="caution">
    <text evidence="3">The sequence shown here is derived from an EMBL/GenBank/DDBJ whole genome shotgun (WGS) entry which is preliminary data.</text>
</comment>
<reference evidence="3 4" key="1">
    <citation type="submission" date="2024-08" db="EMBL/GenBank/DDBJ databases">
        <authorList>
            <person name="Cucini C."/>
            <person name="Frati F."/>
        </authorList>
    </citation>
    <scope>NUCLEOTIDE SEQUENCE [LARGE SCALE GENOMIC DNA]</scope>
</reference>
<accession>A0ABP1RPS0</accession>
<evidence type="ECO:0008006" key="5">
    <source>
        <dbReference type="Google" id="ProtNLM"/>
    </source>
</evidence>
<feature type="chain" id="PRO_5047242514" description="DOMON domain-containing protein" evidence="2">
    <location>
        <begin position="20"/>
        <end position="197"/>
    </location>
</feature>
<dbReference type="InterPro" id="IPR045266">
    <property type="entry name" value="DOH_DOMON"/>
</dbReference>
<organism evidence="3 4">
    <name type="scientific">Orchesella dallaii</name>
    <dbReference type="NCBI Taxonomy" id="48710"/>
    <lineage>
        <taxon>Eukaryota</taxon>
        <taxon>Metazoa</taxon>
        <taxon>Ecdysozoa</taxon>
        <taxon>Arthropoda</taxon>
        <taxon>Hexapoda</taxon>
        <taxon>Collembola</taxon>
        <taxon>Entomobryomorpha</taxon>
        <taxon>Entomobryoidea</taxon>
        <taxon>Orchesellidae</taxon>
        <taxon>Orchesellinae</taxon>
        <taxon>Orchesella</taxon>
    </lineage>
</organism>
<feature type="compositionally biased region" description="Low complexity" evidence="1">
    <location>
        <begin position="146"/>
        <end position="169"/>
    </location>
</feature>
<protein>
    <recommendedName>
        <fullName evidence="5">DOMON domain-containing protein</fullName>
    </recommendedName>
</protein>
<evidence type="ECO:0000256" key="2">
    <source>
        <dbReference type="SAM" id="SignalP"/>
    </source>
</evidence>
<name>A0ABP1RPS0_9HEXA</name>
<feature type="region of interest" description="Disordered" evidence="1">
    <location>
        <begin position="128"/>
        <end position="169"/>
    </location>
</feature>
<dbReference type="Proteomes" id="UP001642540">
    <property type="component" value="Unassembled WGS sequence"/>
</dbReference>
<keyword evidence="4" id="KW-1185">Reference proteome</keyword>
<dbReference type="EMBL" id="CAXLJM020000092">
    <property type="protein sequence ID" value="CAL8132554.1"/>
    <property type="molecule type" value="Genomic_DNA"/>
</dbReference>